<evidence type="ECO:0000256" key="5">
    <source>
        <dbReference type="ARBA" id="ARBA00022989"/>
    </source>
</evidence>
<reference evidence="11" key="1">
    <citation type="submission" date="2018-11" db="EMBL/GenBank/DDBJ databases">
        <authorList>
            <consortium name="Pathogen Informatics"/>
        </authorList>
    </citation>
    <scope>NUCLEOTIDE SEQUENCE</scope>
</reference>
<dbReference type="AlphaFoldDB" id="A0A3S5FCJ4"/>
<evidence type="ECO:0000313" key="12">
    <source>
        <dbReference type="Proteomes" id="UP000784294"/>
    </source>
</evidence>
<feature type="domain" description="Cadherin" evidence="10">
    <location>
        <begin position="133"/>
        <end position="238"/>
    </location>
</feature>
<evidence type="ECO:0000256" key="7">
    <source>
        <dbReference type="ARBA" id="ARBA00023180"/>
    </source>
</evidence>
<dbReference type="GO" id="GO:0007156">
    <property type="term" value="P:homophilic cell adhesion via plasma membrane adhesion molecules"/>
    <property type="evidence" value="ECO:0007669"/>
    <property type="project" value="InterPro"/>
</dbReference>
<evidence type="ECO:0000256" key="9">
    <source>
        <dbReference type="SAM" id="MobiDB-lite"/>
    </source>
</evidence>
<dbReference type="EMBL" id="CAAALY010016373">
    <property type="protein sequence ID" value="VEL12957.1"/>
    <property type="molecule type" value="Genomic_DNA"/>
</dbReference>
<keyword evidence="7" id="KW-0325">Glycoprotein</keyword>
<dbReference type="Pfam" id="PF00028">
    <property type="entry name" value="Cadherin"/>
    <property type="match status" value="1"/>
</dbReference>
<evidence type="ECO:0000256" key="1">
    <source>
        <dbReference type="ARBA" id="ARBA00004167"/>
    </source>
</evidence>
<comment type="subcellular location">
    <subcellularLocation>
        <location evidence="1">Membrane</location>
        <topology evidence="1">Single-pass membrane protein</topology>
    </subcellularLocation>
</comment>
<evidence type="ECO:0000256" key="4">
    <source>
        <dbReference type="ARBA" id="ARBA00022837"/>
    </source>
</evidence>
<proteinExistence type="predicted"/>
<dbReference type="PRINTS" id="PR00205">
    <property type="entry name" value="CADHERIN"/>
</dbReference>
<dbReference type="OrthoDB" id="6252479at2759"/>
<dbReference type="PROSITE" id="PS00232">
    <property type="entry name" value="CADHERIN_1"/>
    <property type="match status" value="3"/>
</dbReference>
<keyword evidence="12" id="KW-1185">Reference proteome</keyword>
<dbReference type="SUPFAM" id="SSF49313">
    <property type="entry name" value="Cadherin-like"/>
    <property type="match status" value="3"/>
</dbReference>
<accession>A0A3S5FCJ4</accession>
<feature type="domain" description="Cadherin" evidence="10">
    <location>
        <begin position="545"/>
        <end position="687"/>
    </location>
</feature>
<evidence type="ECO:0000256" key="3">
    <source>
        <dbReference type="ARBA" id="ARBA00022737"/>
    </source>
</evidence>
<evidence type="ECO:0000256" key="2">
    <source>
        <dbReference type="ARBA" id="ARBA00022692"/>
    </source>
</evidence>
<evidence type="ECO:0000313" key="11">
    <source>
        <dbReference type="EMBL" id="VEL12957.1"/>
    </source>
</evidence>
<dbReference type="CDD" id="cd11304">
    <property type="entry name" value="Cadherin_repeat"/>
    <property type="match status" value="3"/>
</dbReference>
<dbReference type="InterPro" id="IPR002126">
    <property type="entry name" value="Cadherin-like_dom"/>
</dbReference>
<evidence type="ECO:0000256" key="6">
    <source>
        <dbReference type="ARBA" id="ARBA00023136"/>
    </source>
</evidence>
<keyword evidence="5" id="KW-1133">Transmembrane helix</keyword>
<dbReference type="SMART" id="SM00112">
    <property type="entry name" value="CA"/>
    <property type="match status" value="3"/>
</dbReference>
<evidence type="ECO:0000256" key="8">
    <source>
        <dbReference type="PROSITE-ProRule" id="PRU00043"/>
    </source>
</evidence>
<dbReference type="PANTHER" id="PTHR24028">
    <property type="entry name" value="CADHERIN-87A"/>
    <property type="match status" value="1"/>
</dbReference>
<protein>
    <recommendedName>
        <fullName evidence="10">Cadherin domain-containing protein</fullName>
    </recommendedName>
</protein>
<organism evidence="11 12">
    <name type="scientific">Protopolystoma xenopodis</name>
    <dbReference type="NCBI Taxonomy" id="117903"/>
    <lineage>
        <taxon>Eukaryota</taxon>
        <taxon>Metazoa</taxon>
        <taxon>Spiralia</taxon>
        <taxon>Lophotrochozoa</taxon>
        <taxon>Platyhelminthes</taxon>
        <taxon>Monogenea</taxon>
        <taxon>Polyopisthocotylea</taxon>
        <taxon>Polystomatidea</taxon>
        <taxon>Polystomatidae</taxon>
        <taxon>Protopolystoma</taxon>
    </lineage>
</organism>
<dbReference type="Proteomes" id="UP000784294">
    <property type="component" value="Unassembled WGS sequence"/>
</dbReference>
<dbReference type="Gene3D" id="2.60.40.60">
    <property type="entry name" value="Cadherins"/>
    <property type="match status" value="4"/>
</dbReference>
<feature type="domain" description="Cadherin" evidence="10">
    <location>
        <begin position="239"/>
        <end position="364"/>
    </location>
</feature>
<evidence type="ECO:0000259" key="10">
    <source>
        <dbReference type="PROSITE" id="PS50268"/>
    </source>
</evidence>
<dbReference type="GO" id="GO:0005886">
    <property type="term" value="C:plasma membrane"/>
    <property type="evidence" value="ECO:0007669"/>
    <property type="project" value="InterPro"/>
</dbReference>
<feature type="region of interest" description="Disordered" evidence="9">
    <location>
        <begin position="89"/>
        <end position="120"/>
    </location>
</feature>
<comment type="caution">
    <text evidence="11">The sequence shown here is derived from an EMBL/GenBank/DDBJ whole genome shotgun (WGS) entry which is preliminary data.</text>
</comment>
<keyword evidence="4 8" id="KW-0106">Calcium</keyword>
<dbReference type="GO" id="GO:0005509">
    <property type="term" value="F:calcium ion binding"/>
    <property type="evidence" value="ECO:0007669"/>
    <property type="project" value="UniProtKB-UniRule"/>
</dbReference>
<name>A0A3S5FCJ4_9PLAT</name>
<sequence>MCLHQKATSGFADLSKWPICLCAALTKPTKSGLHSLGHVFARLIGLVTWSISASWPATYPSTSHVPRPATVLVVTMAVTVAATAASASASSSGSRSGAGSGNATSGGATSSAGGNSRGGASSAAGAARTAAITVQQLNYTIDENTATGSVVGRLAEDMYPRPLAEARFSMPENAFFQVSLSGVFTVAGPIDRDGNRQLCVQPGYPAVCQWNGLIMSSTGQYIPVEVAVHDVNDNPPSWPIDDVTLDVPENSPASYTAELPLATDADFGINSVKAYRLLDSPATADLFTVTYSQAPTKLHESRNLAATMATSPLPRLHILRSLDRESAAWHNLTLLAFDGSPPFHTGSLHIHVRVTDENDNSPEFSSPVYTARLEEATSVGSLVPLSASPRTGDGTKDGLGFSNRWFSTGGQVNVVGGRGGLHAVDRDDGPNGNVRYSYALSTPIGIQQLFRLDETTGLLRVARELTYGAGANAWTFDVIAEDRGRPPRSSSAKVTIELVDSNNHAPAVALRVLPAGRLPANMSTSALETLGVNDVMGSPDDCVFIMENRPPGNEALAQLTVKDADTGNGGQFDCSLVQPIQTNGLTKFSNSSLTSFIPAQPTYGQKSSSPFSIVSGTSMVRGFGLIELWRLPGLKVYNLMATRSFDREAEVVSKVTVWCMDQGSPRLKSSFHIFVLIGDENDNAPYFQQPRYHLKVCIFRIFAIS</sequence>
<keyword evidence="6" id="KW-0472">Membrane</keyword>
<keyword evidence="2" id="KW-0812">Transmembrane</keyword>
<dbReference type="PROSITE" id="PS50268">
    <property type="entry name" value="CADHERIN_2"/>
    <property type="match status" value="4"/>
</dbReference>
<gene>
    <name evidence="11" type="ORF">PXEA_LOCUS6397</name>
</gene>
<feature type="domain" description="Cadherin" evidence="10">
    <location>
        <begin position="365"/>
        <end position="508"/>
    </location>
</feature>
<dbReference type="InterPro" id="IPR015919">
    <property type="entry name" value="Cadherin-like_sf"/>
</dbReference>
<dbReference type="InterPro" id="IPR020894">
    <property type="entry name" value="Cadherin_CS"/>
</dbReference>
<keyword evidence="3" id="KW-0677">Repeat</keyword>
<dbReference type="InterPro" id="IPR050174">
    <property type="entry name" value="Protocadherin/Cadherin-CA"/>
</dbReference>